<accession>N4WED0</accession>
<evidence type="ECO:0000256" key="1">
    <source>
        <dbReference type="SAM" id="Coils"/>
    </source>
</evidence>
<dbReference type="RefSeq" id="WP_003466684.1">
    <property type="nucleotide sequence ID" value="NZ_APML01000019.1"/>
</dbReference>
<proteinExistence type="predicted"/>
<protein>
    <recommendedName>
        <fullName evidence="2">DUF4145 domain-containing protein</fullName>
    </recommendedName>
</protein>
<dbReference type="AlphaFoldDB" id="N4WED0"/>
<reference evidence="3 4" key="1">
    <citation type="submission" date="2013-03" db="EMBL/GenBank/DDBJ databases">
        <title>Draft genome sequence of Gracibacillus halophilus YIM-C55.5, a moderately halophilic and thermophilic organism from the Xiaochaidamu salt lake.</title>
        <authorList>
            <person name="Sugumar T."/>
            <person name="Polireddy D.R."/>
            <person name="Antony A."/>
            <person name="Madhava Y.R."/>
            <person name="Sivakumar N."/>
        </authorList>
    </citation>
    <scope>NUCLEOTIDE SEQUENCE [LARGE SCALE GENOMIC DNA]</scope>
    <source>
        <strain evidence="3 4">YIM-C55.5</strain>
    </source>
</reference>
<organism evidence="3 4">
    <name type="scientific">Gracilibacillus halophilus YIM-C55.5</name>
    <dbReference type="NCBI Taxonomy" id="1308866"/>
    <lineage>
        <taxon>Bacteria</taxon>
        <taxon>Bacillati</taxon>
        <taxon>Bacillota</taxon>
        <taxon>Bacilli</taxon>
        <taxon>Bacillales</taxon>
        <taxon>Bacillaceae</taxon>
        <taxon>Gracilibacillus</taxon>
    </lineage>
</organism>
<dbReference type="eggNOG" id="COG4096">
    <property type="taxonomic scope" value="Bacteria"/>
</dbReference>
<sequence>MLGVKNQYYYKFLNDVSTELASIAMELENSVFTSPRTMLTHSRTFIEGVVQRVINIEKMSDIGCDSLTDRLHLLKANDLVTEKQLHALHQIRKFGNEASHQTRPFRYLEALTVWESLYIVIRWFVEVYASPAIEVPAYQDPSTKLDHTYDIQELEFRLQELEDRLIDRFQSLSDLEQNEDHTMAREDEPVHVPGETIVRTLYFKDQSIDIPYFLRDAFLLPQRFENSERFMIALGGAQQARIMSELPVCLEGISSHVKRYNETNEQMLFDDLVTFIEHERIRRKIMQDRPGELFLFFREEYIIMTERLASIPLTEEHFTGFPDFLRQLKEDGIEYVRQLPQELLILAKYEQVGIGKVEKLFRQLLGK</sequence>
<dbReference type="InterPro" id="IPR025285">
    <property type="entry name" value="DUF4145"/>
</dbReference>
<dbReference type="Pfam" id="PF13643">
    <property type="entry name" value="DUF4145"/>
    <property type="match status" value="1"/>
</dbReference>
<dbReference type="OrthoDB" id="2451832at2"/>
<comment type="caution">
    <text evidence="3">The sequence shown here is derived from an EMBL/GenBank/DDBJ whole genome shotgun (WGS) entry which is preliminary data.</text>
</comment>
<dbReference type="EMBL" id="APML01000019">
    <property type="protein sequence ID" value="ENH97579.1"/>
    <property type="molecule type" value="Genomic_DNA"/>
</dbReference>
<feature type="coiled-coil region" evidence="1">
    <location>
        <begin position="144"/>
        <end position="178"/>
    </location>
</feature>
<evidence type="ECO:0000259" key="2">
    <source>
        <dbReference type="Pfam" id="PF13643"/>
    </source>
</evidence>
<keyword evidence="1" id="KW-0175">Coiled coil</keyword>
<evidence type="ECO:0000313" key="3">
    <source>
        <dbReference type="EMBL" id="ENH97579.1"/>
    </source>
</evidence>
<dbReference type="STRING" id="1308866.J416_06193"/>
<name>N4WED0_9BACI</name>
<dbReference type="Proteomes" id="UP000012283">
    <property type="component" value="Unassembled WGS sequence"/>
</dbReference>
<dbReference type="PATRIC" id="fig|1308866.3.peg.1253"/>
<gene>
    <name evidence="3" type="ORF">J416_06193</name>
</gene>
<keyword evidence="4" id="KW-1185">Reference proteome</keyword>
<evidence type="ECO:0000313" key="4">
    <source>
        <dbReference type="Proteomes" id="UP000012283"/>
    </source>
</evidence>
<feature type="domain" description="DUF4145" evidence="2">
    <location>
        <begin position="27"/>
        <end position="106"/>
    </location>
</feature>